<dbReference type="PANTHER" id="PTHR16223">
    <property type="entry name" value="TRANSCRIPTION FACTOR BHLH83-RELATED"/>
    <property type="match status" value="1"/>
</dbReference>
<dbReference type="OrthoDB" id="1921534at2759"/>
<evidence type="ECO:0000256" key="1">
    <source>
        <dbReference type="ARBA" id="ARBA00004123"/>
    </source>
</evidence>
<comment type="caution">
    <text evidence="8">The sequence shown here is derived from an EMBL/GenBank/DDBJ whole genome shotgun (WGS) entry which is preliminary data.</text>
</comment>
<evidence type="ECO:0000259" key="7">
    <source>
        <dbReference type="PROSITE" id="PS50888"/>
    </source>
</evidence>
<accession>A0A835FX26</accession>
<evidence type="ECO:0000256" key="4">
    <source>
        <dbReference type="ARBA" id="ARBA00023163"/>
    </source>
</evidence>
<keyword evidence="3" id="KW-0805">Transcription regulation</keyword>
<gene>
    <name evidence="8" type="ORF">HU200_001611</name>
</gene>
<dbReference type="InterPro" id="IPR045843">
    <property type="entry name" value="IND-like"/>
</dbReference>
<comment type="subcellular location">
    <subcellularLocation>
        <location evidence="1">Nucleus</location>
    </subcellularLocation>
</comment>
<dbReference type="EMBL" id="JACEFO010000138">
    <property type="protein sequence ID" value="KAF8780486.1"/>
    <property type="molecule type" value="Genomic_DNA"/>
</dbReference>
<dbReference type="Proteomes" id="UP000636709">
    <property type="component" value="Unassembled WGS sequence"/>
</dbReference>
<reference evidence="8" key="1">
    <citation type="submission" date="2020-07" db="EMBL/GenBank/DDBJ databases">
        <title>Genome sequence and genetic diversity analysis of an under-domesticated orphan crop, white fonio (Digitaria exilis).</title>
        <authorList>
            <person name="Bennetzen J.L."/>
            <person name="Chen S."/>
            <person name="Ma X."/>
            <person name="Wang X."/>
            <person name="Yssel A.E.J."/>
            <person name="Chaluvadi S.R."/>
            <person name="Johnson M."/>
            <person name="Gangashetty P."/>
            <person name="Hamidou F."/>
            <person name="Sanogo M.D."/>
            <person name="Zwaenepoel A."/>
            <person name="Wallace J."/>
            <person name="Van De Peer Y."/>
            <person name="Van Deynze A."/>
        </authorList>
    </citation>
    <scope>NUCLEOTIDE SEQUENCE</scope>
    <source>
        <tissue evidence="8">Leaves</tissue>
    </source>
</reference>
<dbReference type="GO" id="GO:0000981">
    <property type="term" value="F:DNA-binding transcription factor activity, RNA polymerase II-specific"/>
    <property type="evidence" value="ECO:0007669"/>
    <property type="project" value="TreeGrafter"/>
</dbReference>
<organism evidence="8 9">
    <name type="scientific">Digitaria exilis</name>
    <dbReference type="NCBI Taxonomy" id="1010633"/>
    <lineage>
        <taxon>Eukaryota</taxon>
        <taxon>Viridiplantae</taxon>
        <taxon>Streptophyta</taxon>
        <taxon>Embryophyta</taxon>
        <taxon>Tracheophyta</taxon>
        <taxon>Spermatophyta</taxon>
        <taxon>Magnoliopsida</taxon>
        <taxon>Liliopsida</taxon>
        <taxon>Poales</taxon>
        <taxon>Poaceae</taxon>
        <taxon>PACMAD clade</taxon>
        <taxon>Panicoideae</taxon>
        <taxon>Panicodae</taxon>
        <taxon>Paniceae</taxon>
        <taxon>Anthephorinae</taxon>
        <taxon>Digitaria</taxon>
    </lineage>
</organism>
<comment type="similarity">
    <text evidence="2">Belongs to the bHLH protein family.</text>
</comment>
<name>A0A835FX26_9POAL</name>
<sequence length="385" mass="41531">MQNAGRKWRLIRSEWGGAGRLLPSQPVVKTRPPAAFVLLLPLTLGLVARDSSSIANHPPPPMALSFHPTTAPLFGGHLPPAADMSSSFLHDAHPEVTDALLGFVYDPLDPSNAALDELLSLPLPDDGAFLNPAAHNDGEVEAHCAKKQRAYADDAWRGHSAIGAGQKCIGGDKQEAPVLPELIINEFVLPLPLPPLPRQQQLPEAVAEAKKGTANVSQSQSAQSAAARQRRKRISEKTAELSRLIPGGHKFNTAEMLEAAARHVKLLQAQVGMLALMRNSTENQEEERMMHALLSCGGVQERLAAEGRCLVPTKLVDAMAKDSSVKSNARVNRDLGRFVASLQKGHRTGLVVKAAACTGARRMARPLFENAHNRLVETETMPCNR</sequence>
<evidence type="ECO:0000256" key="3">
    <source>
        <dbReference type="ARBA" id="ARBA00023015"/>
    </source>
</evidence>
<dbReference type="SMART" id="SM00353">
    <property type="entry name" value="HLH"/>
    <property type="match status" value="1"/>
</dbReference>
<feature type="region of interest" description="Disordered" evidence="6">
    <location>
        <begin position="211"/>
        <end position="231"/>
    </location>
</feature>
<dbReference type="PROSITE" id="PS50888">
    <property type="entry name" value="BHLH"/>
    <property type="match status" value="1"/>
</dbReference>
<protein>
    <recommendedName>
        <fullName evidence="7">BHLH domain-containing protein</fullName>
    </recommendedName>
</protein>
<dbReference type="Gene3D" id="4.10.280.10">
    <property type="entry name" value="Helix-loop-helix DNA-binding domain"/>
    <property type="match status" value="1"/>
</dbReference>
<feature type="compositionally biased region" description="Low complexity" evidence="6">
    <location>
        <begin position="217"/>
        <end position="227"/>
    </location>
</feature>
<feature type="domain" description="BHLH" evidence="7">
    <location>
        <begin position="218"/>
        <end position="267"/>
    </location>
</feature>
<dbReference type="SUPFAM" id="SSF47459">
    <property type="entry name" value="HLH, helix-loop-helix DNA-binding domain"/>
    <property type="match status" value="1"/>
</dbReference>
<evidence type="ECO:0000256" key="2">
    <source>
        <dbReference type="ARBA" id="ARBA00005510"/>
    </source>
</evidence>
<dbReference type="PANTHER" id="PTHR16223:SF49">
    <property type="entry name" value="TRANSCRIPTION FACTOR BHLH52-RELATED"/>
    <property type="match status" value="1"/>
</dbReference>
<evidence type="ECO:0000313" key="8">
    <source>
        <dbReference type="EMBL" id="KAF8780486.1"/>
    </source>
</evidence>
<evidence type="ECO:0000256" key="5">
    <source>
        <dbReference type="ARBA" id="ARBA00023242"/>
    </source>
</evidence>
<dbReference type="AlphaFoldDB" id="A0A835FX26"/>
<dbReference type="GO" id="GO:0046983">
    <property type="term" value="F:protein dimerization activity"/>
    <property type="evidence" value="ECO:0007669"/>
    <property type="project" value="InterPro"/>
</dbReference>
<dbReference type="InterPro" id="IPR036638">
    <property type="entry name" value="HLH_DNA-bd_sf"/>
</dbReference>
<dbReference type="GO" id="GO:0005634">
    <property type="term" value="C:nucleus"/>
    <property type="evidence" value="ECO:0007669"/>
    <property type="project" value="UniProtKB-SubCell"/>
</dbReference>
<keyword evidence="9" id="KW-1185">Reference proteome</keyword>
<dbReference type="Pfam" id="PF00010">
    <property type="entry name" value="HLH"/>
    <property type="match status" value="1"/>
</dbReference>
<evidence type="ECO:0000256" key="6">
    <source>
        <dbReference type="SAM" id="MobiDB-lite"/>
    </source>
</evidence>
<keyword evidence="5" id="KW-0539">Nucleus</keyword>
<dbReference type="InterPro" id="IPR011598">
    <property type="entry name" value="bHLH_dom"/>
</dbReference>
<dbReference type="GO" id="GO:0000978">
    <property type="term" value="F:RNA polymerase II cis-regulatory region sequence-specific DNA binding"/>
    <property type="evidence" value="ECO:0007669"/>
    <property type="project" value="TreeGrafter"/>
</dbReference>
<evidence type="ECO:0000313" key="9">
    <source>
        <dbReference type="Proteomes" id="UP000636709"/>
    </source>
</evidence>
<proteinExistence type="inferred from homology"/>
<keyword evidence="4" id="KW-0804">Transcription</keyword>